<dbReference type="InterPro" id="IPR008929">
    <property type="entry name" value="Chondroitin_lyas"/>
</dbReference>
<dbReference type="GO" id="GO:0016829">
    <property type="term" value="F:lyase activity"/>
    <property type="evidence" value="ECO:0007669"/>
    <property type="project" value="UniProtKB-KW"/>
</dbReference>
<evidence type="ECO:0000259" key="4">
    <source>
        <dbReference type="Pfam" id="PF05426"/>
    </source>
</evidence>
<dbReference type="InterPro" id="IPR008397">
    <property type="entry name" value="Alginate_lyase_dom"/>
</dbReference>
<keyword evidence="2" id="KW-0456">Lyase</keyword>
<name>A0A7V5LIG4_CALAY</name>
<dbReference type="Proteomes" id="UP000886111">
    <property type="component" value="Unassembled WGS sequence"/>
</dbReference>
<dbReference type="SUPFAM" id="SSF48230">
    <property type="entry name" value="Chondroitin AC/alginate lyase"/>
    <property type="match status" value="1"/>
</dbReference>
<dbReference type="AlphaFoldDB" id="A0A7V5LIG4"/>
<dbReference type="Gene3D" id="1.50.10.100">
    <property type="entry name" value="Chondroitin AC/alginate lyase"/>
    <property type="match status" value="1"/>
</dbReference>
<reference evidence="5" key="1">
    <citation type="journal article" date="2020" name="mSystems">
        <title>Genome- and Community-Level Interaction Insights into Carbon Utilization and Element Cycling Functions of Hydrothermarchaeota in Hydrothermal Sediment.</title>
        <authorList>
            <person name="Zhou Z."/>
            <person name="Liu Y."/>
            <person name="Xu W."/>
            <person name="Pan J."/>
            <person name="Luo Z.H."/>
            <person name="Li M."/>
        </authorList>
    </citation>
    <scope>NUCLEOTIDE SEQUENCE [LARGE SCALE GENOMIC DNA]</scope>
    <source>
        <strain evidence="5">HyVt-76</strain>
    </source>
</reference>
<protein>
    <recommendedName>
        <fullName evidence="4">Alginate lyase domain-containing protein</fullName>
    </recommendedName>
</protein>
<feature type="signal peptide" evidence="3">
    <location>
        <begin position="1"/>
        <end position="20"/>
    </location>
</feature>
<evidence type="ECO:0000313" key="5">
    <source>
        <dbReference type="EMBL" id="HHE55028.1"/>
    </source>
</evidence>
<keyword evidence="1 3" id="KW-0732">Signal</keyword>
<sequence length="409" mass="47824">MTKKFLFVLAFICLAQISVAQEPDFILFKQAELAWIKEVARDNLQIKNTLQALKKLADLYLKKQTVTITASPAPIPGLDPRTYYSESPYWWPDSTNPDGPFVRRDGLRYPGRFQEHKKSLIEMYNSVTTLSLAAYFFEDSSFARKARQQLKAWFVDPQTRMAPHLQYAQAVRNKSTGRPFGIIETHRFTRMLPALRLLAASGFWPAQEQQAVTQWFRQFLDWLTQSEFGQKEKMHGNNHSTWWSVQVMAIARFVKDDSLFEEVSHHVQDYLLEKQLIPPGRFPLEEKRTRSMDYAIFNLNAYAMAAQMLFVKKGVDFWHVKNSKGACLADAIQYLLPFLKQPEKWPLKQILPPRTNNVPFLFFYANQQQDSVLFKSFGQLWFSGKDHEQFLAHDPFYFLIDLLYYSKVN</sequence>
<evidence type="ECO:0000256" key="1">
    <source>
        <dbReference type="ARBA" id="ARBA00022729"/>
    </source>
</evidence>
<organism evidence="5">
    <name type="scientific">Caldithrix abyssi</name>
    <dbReference type="NCBI Taxonomy" id="187145"/>
    <lineage>
        <taxon>Bacteria</taxon>
        <taxon>Pseudomonadati</taxon>
        <taxon>Calditrichota</taxon>
        <taxon>Calditrichia</taxon>
        <taxon>Calditrichales</taxon>
        <taxon>Calditrichaceae</taxon>
        <taxon>Caldithrix</taxon>
    </lineage>
</organism>
<dbReference type="GO" id="GO:0042597">
    <property type="term" value="C:periplasmic space"/>
    <property type="evidence" value="ECO:0007669"/>
    <property type="project" value="InterPro"/>
</dbReference>
<proteinExistence type="predicted"/>
<dbReference type="Pfam" id="PF05426">
    <property type="entry name" value="Alginate_lyase"/>
    <property type="match status" value="1"/>
</dbReference>
<evidence type="ECO:0000256" key="3">
    <source>
        <dbReference type="SAM" id="SignalP"/>
    </source>
</evidence>
<evidence type="ECO:0000256" key="2">
    <source>
        <dbReference type="ARBA" id="ARBA00023239"/>
    </source>
</evidence>
<gene>
    <name evidence="5" type="ORF">ENL21_04550</name>
</gene>
<comment type="caution">
    <text evidence="5">The sequence shown here is derived from an EMBL/GenBank/DDBJ whole genome shotgun (WGS) entry which is preliminary data.</text>
</comment>
<dbReference type="EMBL" id="DRTD01000340">
    <property type="protein sequence ID" value="HHE55028.1"/>
    <property type="molecule type" value="Genomic_DNA"/>
</dbReference>
<feature type="domain" description="Alginate lyase" evidence="4">
    <location>
        <begin position="76"/>
        <end position="345"/>
    </location>
</feature>
<feature type="chain" id="PRO_5030776462" description="Alginate lyase domain-containing protein" evidence="3">
    <location>
        <begin position="21"/>
        <end position="409"/>
    </location>
</feature>
<accession>A0A7V5LIG4</accession>